<dbReference type="Proteomes" id="UP001483337">
    <property type="component" value="Chromosome"/>
</dbReference>
<organism evidence="1 2">
    <name type="scientific">Okeanomitos corallinicola TIOX110</name>
    <dbReference type="NCBI Taxonomy" id="3133117"/>
    <lineage>
        <taxon>Bacteria</taxon>
        <taxon>Bacillati</taxon>
        <taxon>Cyanobacteriota</taxon>
        <taxon>Cyanophyceae</taxon>
        <taxon>Nostocales</taxon>
        <taxon>Aphanizomenonaceae</taxon>
        <taxon>Okeanomitos</taxon>
    </lineage>
</organism>
<evidence type="ECO:0000313" key="2">
    <source>
        <dbReference type="Proteomes" id="UP001483337"/>
    </source>
</evidence>
<dbReference type="EMBL" id="CP150886">
    <property type="protein sequence ID" value="WZB86357.1"/>
    <property type="molecule type" value="Genomic_DNA"/>
</dbReference>
<accession>A0ABZ2ULX8</accession>
<keyword evidence="2" id="KW-1185">Reference proteome</keyword>
<protein>
    <submittedName>
        <fullName evidence="1">Uncharacterized protein</fullName>
    </submittedName>
</protein>
<reference evidence="1 2" key="1">
    <citation type="submission" date="2024-04" db="EMBL/GenBank/DDBJ databases">
        <title>Okeanomitos corallinicola gen. &amp; sp. nov. (Nostocales, Cyanobacteria), a new toxic marine heterocyst-forming cyanobacterium from a coral reef.</title>
        <authorList>
            <person name="Li H."/>
            <person name="Li R."/>
            <person name="Kang J."/>
            <person name="Hii K.S."/>
            <person name="Mohamed H.F."/>
            <person name="Xu X."/>
            <person name="Luo Z."/>
        </authorList>
    </citation>
    <scope>NUCLEOTIDE SEQUENCE [LARGE SCALE GENOMIC DNA]</scope>
    <source>
        <strain evidence="1 2">TIOX110</strain>
    </source>
</reference>
<evidence type="ECO:0000313" key="1">
    <source>
        <dbReference type="EMBL" id="WZB86357.1"/>
    </source>
</evidence>
<proteinExistence type="predicted"/>
<dbReference type="RefSeq" id="WP_353929271.1">
    <property type="nucleotide sequence ID" value="NZ_CP150886.1"/>
</dbReference>
<gene>
    <name evidence="1" type="ORF">WJM97_13185</name>
</gene>
<sequence>MTIYSGLTTRLSLAKYLNNNGADISDYTKRIGDLSLNRILGYQEHKVPTGSGVLLTPDNVKFNLAKICVDREEWVKNNKDELELVEELEKKFVENKKPENK</sequence>
<name>A0ABZ2ULX8_9CYAN</name>